<reference evidence="1" key="1">
    <citation type="submission" date="2021-06" db="EMBL/GenBank/DDBJ databases">
        <authorList>
            <person name="Kallberg Y."/>
            <person name="Tangrot J."/>
            <person name="Rosling A."/>
        </authorList>
    </citation>
    <scope>NUCLEOTIDE SEQUENCE</scope>
    <source>
        <strain evidence="1">MA453B</strain>
    </source>
</reference>
<keyword evidence="2" id="KW-1185">Reference proteome</keyword>
<comment type="caution">
    <text evidence="1">The sequence shown here is derived from an EMBL/GenBank/DDBJ whole genome shotgun (WGS) entry which is preliminary data.</text>
</comment>
<name>A0A9N9GSS6_9GLOM</name>
<dbReference type="Proteomes" id="UP000789405">
    <property type="component" value="Unassembled WGS sequence"/>
</dbReference>
<gene>
    <name evidence="1" type="ORF">DERYTH_LOCUS8775</name>
</gene>
<dbReference type="AlphaFoldDB" id="A0A9N9GSS6"/>
<protein>
    <submittedName>
        <fullName evidence="1">6825_t:CDS:1</fullName>
    </submittedName>
</protein>
<accession>A0A9N9GSS6</accession>
<sequence length="74" mass="8495">MSRNESVGKVIVNEIIALEKGGIIKEDKVTDMGKKLSIALSWVPRDYGRQGERMDLEWGCPRDNYIIVYNCTKY</sequence>
<evidence type="ECO:0000313" key="1">
    <source>
        <dbReference type="EMBL" id="CAG8623721.1"/>
    </source>
</evidence>
<proteinExistence type="predicted"/>
<organism evidence="1 2">
    <name type="scientific">Dentiscutata erythropus</name>
    <dbReference type="NCBI Taxonomy" id="1348616"/>
    <lineage>
        <taxon>Eukaryota</taxon>
        <taxon>Fungi</taxon>
        <taxon>Fungi incertae sedis</taxon>
        <taxon>Mucoromycota</taxon>
        <taxon>Glomeromycotina</taxon>
        <taxon>Glomeromycetes</taxon>
        <taxon>Diversisporales</taxon>
        <taxon>Gigasporaceae</taxon>
        <taxon>Dentiscutata</taxon>
    </lineage>
</organism>
<dbReference type="EMBL" id="CAJVPY010004603">
    <property type="protein sequence ID" value="CAG8623721.1"/>
    <property type="molecule type" value="Genomic_DNA"/>
</dbReference>
<evidence type="ECO:0000313" key="2">
    <source>
        <dbReference type="Proteomes" id="UP000789405"/>
    </source>
</evidence>